<keyword evidence="1" id="KW-0472">Membrane</keyword>
<sequence length="392" mass="44591">MVRYSPVTNHYKESQLTQEQSSSCGLVQLSLTVLSLFLTIAICVIILLTGLLPNTLLIAALCILSVIFIVTGISILFQTHCCSVIKRKFDKPILEPKLPKKTPSLTPDLLNILRNKVTPSDSSCLDLQTSLYRGKQVYQGAQIFFPSPKKWNNVFLKDPNFLIKSALTSWTIIEEDSGYALSHLHMDPTVFVTSESLETLRLKLEKKNIGTLGVASQVSFEDLNISPEYDDGLIQTVINNATYYFPIVKNKKVSSNQLYEIFKKFFIHYHNLFSIALEESQVLLIHPLITGSENLLLRKIEVLAFLCVFEQLNYNEYEYVLEPEDYLNRFIYKKNLAPPNVASFGLIQGYEERSCITNKTNNIRNVVTRSIVLSCPLLYQVIKDFNVTRKPT</sequence>
<accession>A0A2R8FAE1</accession>
<gene>
    <name evidence="2" type="ORF">C10C_0106</name>
</gene>
<evidence type="ECO:0000313" key="2">
    <source>
        <dbReference type="EMBL" id="SPN73292.1"/>
    </source>
</evidence>
<name>A0A2R8FAE1_9CHLA</name>
<reference evidence="3" key="1">
    <citation type="submission" date="2017-11" db="EMBL/GenBank/DDBJ databases">
        <authorList>
            <person name="Seth-Smith MB H."/>
        </authorList>
    </citation>
    <scope>NUCLEOTIDE SEQUENCE [LARGE SCALE GENOMIC DNA]</scope>
</reference>
<keyword evidence="1" id="KW-1133">Transmembrane helix</keyword>
<feature type="transmembrane region" description="Helical" evidence="1">
    <location>
        <begin position="26"/>
        <end position="49"/>
    </location>
</feature>
<dbReference type="RefSeq" id="WP_108896277.1">
    <property type="nucleotide sequence ID" value="NZ_LT993738.1"/>
</dbReference>
<protein>
    <submittedName>
        <fullName evidence="2">Uncharacterized protein</fullName>
    </submittedName>
</protein>
<keyword evidence="3" id="KW-1185">Reference proteome</keyword>
<dbReference type="OrthoDB" id="19198at2"/>
<proteinExistence type="predicted"/>
<dbReference type="AlphaFoldDB" id="A0A2R8FAE1"/>
<keyword evidence="1" id="KW-0812">Transmembrane</keyword>
<organism evidence="2 3">
    <name type="scientific">Chlamydia serpentis</name>
    <dbReference type="NCBI Taxonomy" id="1967782"/>
    <lineage>
        <taxon>Bacteria</taxon>
        <taxon>Pseudomonadati</taxon>
        <taxon>Chlamydiota</taxon>
        <taxon>Chlamydiia</taxon>
        <taxon>Chlamydiales</taxon>
        <taxon>Chlamydiaceae</taxon>
        <taxon>Chlamydia/Chlamydophila group</taxon>
        <taxon>Chlamydia</taxon>
    </lineage>
</organism>
<dbReference type="KEGG" id="csee:C10C_0106"/>
<dbReference type="EMBL" id="LT993738">
    <property type="protein sequence ID" value="SPN73292.1"/>
    <property type="molecule type" value="Genomic_DNA"/>
</dbReference>
<evidence type="ECO:0000313" key="3">
    <source>
        <dbReference type="Proteomes" id="UP000244926"/>
    </source>
</evidence>
<evidence type="ECO:0000256" key="1">
    <source>
        <dbReference type="SAM" id="Phobius"/>
    </source>
</evidence>
<feature type="transmembrane region" description="Helical" evidence="1">
    <location>
        <begin position="56"/>
        <end position="77"/>
    </location>
</feature>
<dbReference type="Proteomes" id="UP000244926">
    <property type="component" value="Chromosome I"/>
</dbReference>